<gene>
    <name evidence="2" type="ORF">NDU88_006135</name>
</gene>
<proteinExistence type="predicted"/>
<organism evidence="2 3">
    <name type="scientific">Pleurodeles waltl</name>
    <name type="common">Iberian ribbed newt</name>
    <dbReference type="NCBI Taxonomy" id="8319"/>
    <lineage>
        <taxon>Eukaryota</taxon>
        <taxon>Metazoa</taxon>
        <taxon>Chordata</taxon>
        <taxon>Craniata</taxon>
        <taxon>Vertebrata</taxon>
        <taxon>Euteleostomi</taxon>
        <taxon>Amphibia</taxon>
        <taxon>Batrachia</taxon>
        <taxon>Caudata</taxon>
        <taxon>Salamandroidea</taxon>
        <taxon>Salamandridae</taxon>
        <taxon>Pleurodelinae</taxon>
        <taxon>Pleurodeles</taxon>
    </lineage>
</organism>
<evidence type="ECO:0000313" key="3">
    <source>
        <dbReference type="Proteomes" id="UP001066276"/>
    </source>
</evidence>
<comment type="caution">
    <text evidence="2">The sequence shown here is derived from an EMBL/GenBank/DDBJ whole genome shotgun (WGS) entry which is preliminary data.</text>
</comment>
<feature type="compositionally biased region" description="Basic and acidic residues" evidence="1">
    <location>
        <begin position="89"/>
        <end position="110"/>
    </location>
</feature>
<feature type="compositionally biased region" description="Low complexity" evidence="1">
    <location>
        <begin position="54"/>
        <end position="65"/>
    </location>
</feature>
<evidence type="ECO:0000256" key="1">
    <source>
        <dbReference type="SAM" id="MobiDB-lite"/>
    </source>
</evidence>
<dbReference type="AlphaFoldDB" id="A0AAV7RKR3"/>
<keyword evidence="3" id="KW-1185">Reference proteome</keyword>
<feature type="region of interest" description="Disordered" evidence="1">
    <location>
        <begin position="1"/>
        <end position="128"/>
    </location>
</feature>
<accession>A0AAV7RKR3</accession>
<dbReference type="EMBL" id="JANPWB010000009">
    <property type="protein sequence ID" value="KAJ1153374.1"/>
    <property type="molecule type" value="Genomic_DNA"/>
</dbReference>
<sequence length="150" mass="16859">MPEANDSSPGRYARECPESSHRSWQIHRSELEIALDRSEGDLEQAMAETEAEQSDSSSVLVSESSSESDPDEGPSAVRRCDDDDDDEFKSDTNDPDDRKEKFVPLPKERVPGSIPEDVENSDLSETKDEIVTVRRLKIMRVPSQKYSSPE</sequence>
<evidence type="ECO:0000313" key="2">
    <source>
        <dbReference type="EMBL" id="KAJ1153374.1"/>
    </source>
</evidence>
<protein>
    <submittedName>
        <fullName evidence="2">Uncharacterized protein</fullName>
    </submittedName>
</protein>
<dbReference type="Proteomes" id="UP001066276">
    <property type="component" value="Chromosome 5"/>
</dbReference>
<reference evidence="2" key="1">
    <citation type="journal article" date="2022" name="bioRxiv">
        <title>Sequencing and chromosome-scale assembly of the giantPleurodeles waltlgenome.</title>
        <authorList>
            <person name="Brown T."/>
            <person name="Elewa A."/>
            <person name="Iarovenko S."/>
            <person name="Subramanian E."/>
            <person name="Araus A.J."/>
            <person name="Petzold A."/>
            <person name="Susuki M."/>
            <person name="Suzuki K.-i.T."/>
            <person name="Hayashi T."/>
            <person name="Toyoda A."/>
            <person name="Oliveira C."/>
            <person name="Osipova E."/>
            <person name="Leigh N.D."/>
            <person name="Simon A."/>
            <person name="Yun M.H."/>
        </authorList>
    </citation>
    <scope>NUCLEOTIDE SEQUENCE</scope>
    <source>
        <strain evidence="2">20211129_DDA</strain>
        <tissue evidence="2">Liver</tissue>
    </source>
</reference>
<name>A0AAV7RKR3_PLEWA</name>
<feature type="compositionally biased region" description="Basic and acidic residues" evidence="1">
    <location>
        <begin position="12"/>
        <end position="40"/>
    </location>
</feature>